<keyword evidence="7" id="KW-1185">Reference proteome</keyword>
<comment type="caution">
    <text evidence="6">The sequence shown here is derived from an EMBL/GenBank/DDBJ whole genome shotgun (WGS) entry which is preliminary data.</text>
</comment>
<dbReference type="AlphaFoldDB" id="A0A4Q4THT8"/>
<feature type="region of interest" description="Disordered" evidence="5">
    <location>
        <begin position="78"/>
        <end position="102"/>
    </location>
</feature>
<evidence type="ECO:0008006" key="8">
    <source>
        <dbReference type="Google" id="ProtNLM"/>
    </source>
</evidence>
<evidence type="ECO:0000256" key="2">
    <source>
        <dbReference type="ARBA" id="ARBA00022827"/>
    </source>
</evidence>
<feature type="region of interest" description="Disordered" evidence="5">
    <location>
        <begin position="1"/>
        <end position="24"/>
    </location>
</feature>
<dbReference type="STRING" id="155417.A0A4Q4THT8"/>
<dbReference type="SUPFAM" id="SSF51905">
    <property type="entry name" value="FAD/NAD(P)-binding domain"/>
    <property type="match status" value="1"/>
</dbReference>
<protein>
    <recommendedName>
        <fullName evidence="8">FAD-binding domain-containing protein</fullName>
    </recommendedName>
</protein>
<dbReference type="PANTHER" id="PTHR46972:SF1">
    <property type="entry name" value="FAD DEPENDENT OXIDOREDUCTASE DOMAIN-CONTAINING PROTEIN"/>
    <property type="match status" value="1"/>
</dbReference>
<organism evidence="6 7">
    <name type="scientific">Monosporascus ibericus</name>
    <dbReference type="NCBI Taxonomy" id="155417"/>
    <lineage>
        <taxon>Eukaryota</taxon>
        <taxon>Fungi</taxon>
        <taxon>Dikarya</taxon>
        <taxon>Ascomycota</taxon>
        <taxon>Pezizomycotina</taxon>
        <taxon>Sordariomycetes</taxon>
        <taxon>Xylariomycetidae</taxon>
        <taxon>Xylariales</taxon>
        <taxon>Xylariales incertae sedis</taxon>
        <taxon>Monosporascus</taxon>
    </lineage>
</organism>
<name>A0A4Q4THT8_9PEZI</name>
<reference evidence="6 7" key="1">
    <citation type="submission" date="2018-06" db="EMBL/GenBank/DDBJ databases">
        <title>Complete Genomes of Monosporascus.</title>
        <authorList>
            <person name="Robinson A.J."/>
            <person name="Natvig D.O."/>
        </authorList>
    </citation>
    <scope>NUCLEOTIDE SEQUENCE [LARGE SCALE GENOMIC DNA]</scope>
    <source>
        <strain evidence="6 7">CBS 110550</strain>
    </source>
</reference>
<dbReference type="OrthoDB" id="655030at2759"/>
<accession>A0A4Q4THT8</accession>
<feature type="compositionally biased region" description="Basic and acidic residues" evidence="5">
    <location>
        <begin position="80"/>
        <end position="102"/>
    </location>
</feature>
<keyword evidence="2" id="KW-0274">FAD</keyword>
<evidence type="ECO:0000256" key="4">
    <source>
        <dbReference type="ARBA" id="ARBA00023033"/>
    </source>
</evidence>
<dbReference type="EMBL" id="QJNU01000156">
    <property type="protein sequence ID" value="RYP05792.1"/>
    <property type="molecule type" value="Genomic_DNA"/>
</dbReference>
<dbReference type="Gene3D" id="3.50.50.60">
    <property type="entry name" value="FAD/NAD(P)-binding domain"/>
    <property type="match status" value="1"/>
</dbReference>
<gene>
    <name evidence="6" type="ORF">DL764_003561</name>
</gene>
<dbReference type="GO" id="GO:0004497">
    <property type="term" value="F:monooxygenase activity"/>
    <property type="evidence" value="ECO:0007669"/>
    <property type="project" value="UniProtKB-KW"/>
</dbReference>
<keyword evidence="4" id="KW-0503">Monooxygenase</keyword>
<proteinExistence type="predicted"/>
<evidence type="ECO:0000256" key="3">
    <source>
        <dbReference type="ARBA" id="ARBA00023002"/>
    </source>
</evidence>
<sequence length="208" mass="21805">MPSTPPSQPKIAIIGGGPARNTSNALAQGGGTLDIHADSGQHALAAAGLLEEFNRVARLKGEAAMVVRKDGVVVWGENDSQEHGDAAAKESRGKPDVKSRGRPEIDRAALRALLLSALPPERIVWGKHVSSLSPVPDTTATAAKWTINFSGDGDAPSQLQPQYSLVLGADGARSWVRAQLINAKPSFTGVVALEVWLDNVEGRPGTLL</sequence>
<dbReference type="PANTHER" id="PTHR46972">
    <property type="entry name" value="MONOOXYGENASE ASQM-RELATED"/>
    <property type="match status" value="1"/>
</dbReference>
<evidence type="ECO:0000256" key="5">
    <source>
        <dbReference type="SAM" id="MobiDB-lite"/>
    </source>
</evidence>
<keyword evidence="1" id="KW-0285">Flavoprotein</keyword>
<dbReference type="Proteomes" id="UP000293360">
    <property type="component" value="Unassembled WGS sequence"/>
</dbReference>
<evidence type="ECO:0000256" key="1">
    <source>
        <dbReference type="ARBA" id="ARBA00022630"/>
    </source>
</evidence>
<dbReference type="InterPro" id="IPR036188">
    <property type="entry name" value="FAD/NAD-bd_sf"/>
</dbReference>
<evidence type="ECO:0000313" key="7">
    <source>
        <dbReference type="Proteomes" id="UP000293360"/>
    </source>
</evidence>
<evidence type="ECO:0000313" key="6">
    <source>
        <dbReference type="EMBL" id="RYP05792.1"/>
    </source>
</evidence>
<keyword evidence="3" id="KW-0560">Oxidoreductase</keyword>